<reference evidence="1" key="1">
    <citation type="journal article" date="2020" name="Stud. Mycol.">
        <title>101 Dothideomycetes genomes: a test case for predicting lifestyles and emergence of pathogens.</title>
        <authorList>
            <person name="Haridas S."/>
            <person name="Albert R."/>
            <person name="Binder M."/>
            <person name="Bloem J."/>
            <person name="Labutti K."/>
            <person name="Salamov A."/>
            <person name="Andreopoulos B."/>
            <person name="Baker S."/>
            <person name="Barry K."/>
            <person name="Bills G."/>
            <person name="Bluhm B."/>
            <person name="Cannon C."/>
            <person name="Castanera R."/>
            <person name="Culley D."/>
            <person name="Daum C."/>
            <person name="Ezra D."/>
            <person name="Gonzalez J."/>
            <person name="Henrissat B."/>
            <person name="Kuo A."/>
            <person name="Liang C."/>
            <person name="Lipzen A."/>
            <person name="Lutzoni F."/>
            <person name="Magnuson J."/>
            <person name="Mondo S."/>
            <person name="Nolan M."/>
            <person name="Ohm R."/>
            <person name="Pangilinan J."/>
            <person name="Park H.-J."/>
            <person name="Ramirez L."/>
            <person name="Alfaro M."/>
            <person name="Sun H."/>
            <person name="Tritt A."/>
            <person name="Yoshinaga Y."/>
            <person name="Zwiers L.-H."/>
            <person name="Turgeon B."/>
            <person name="Goodwin S."/>
            <person name="Spatafora J."/>
            <person name="Crous P."/>
            <person name="Grigoriev I."/>
        </authorList>
    </citation>
    <scope>NUCLEOTIDE SEQUENCE</scope>
    <source>
        <strain evidence="1">CBS 110217</strain>
    </source>
</reference>
<name>A0A9P4GWR6_9PLEO</name>
<proteinExistence type="predicted"/>
<organism evidence="1 2">
    <name type="scientific">Setomelanomma holmii</name>
    <dbReference type="NCBI Taxonomy" id="210430"/>
    <lineage>
        <taxon>Eukaryota</taxon>
        <taxon>Fungi</taxon>
        <taxon>Dikarya</taxon>
        <taxon>Ascomycota</taxon>
        <taxon>Pezizomycotina</taxon>
        <taxon>Dothideomycetes</taxon>
        <taxon>Pleosporomycetidae</taxon>
        <taxon>Pleosporales</taxon>
        <taxon>Pleosporineae</taxon>
        <taxon>Phaeosphaeriaceae</taxon>
        <taxon>Setomelanomma</taxon>
    </lineage>
</organism>
<dbReference type="Proteomes" id="UP000799777">
    <property type="component" value="Unassembled WGS sequence"/>
</dbReference>
<evidence type="ECO:0000313" key="1">
    <source>
        <dbReference type="EMBL" id="KAF2022864.1"/>
    </source>
</evidence>
<evidence type="ECO:0000313" key="2">
    <source>
        <dbReference type="Proteomes" id="UP000799777"/>
    </source>
</evidence>
<accession>A0A9P4GWR6</accession>
<dbReference type="Gene3D" id="3.40.50.300">
    <property type="entry name" value="P-loop containing nucleotide triphosphate hydrolases"/>
    <property type="match status" value="1"/>
</dbReference>
<sequence length="95" mass="10755">RGYAADSNAVIDAVVKDVMAWLTRPDNTSWLLIFDNVDREYKLQNGDPDSYDVRRYLPGPGHESVLVTTRLARSELLGKVTKTGYLGELVREEAW</sequence>
<comment type="caution">
    <text evidence="1">The sequence shown here is derived from an EMBL/GenBank/DDBJ whole genome shotgun (WGS) entry which is preliminary data.</text>
</comment>
<dbReference type="EMBL" id="ML978420">
    <property type="protein sequence ID" value="KAF2022864.1"/>
    <property type="molecule type" value="Genomic_DNA"/>
</dbReference>
<dbReference type="OrthoDB" id="674604at2759"/>
<protein>
    <submittedName>
        <fullName evidence="1">Uncharacterized protein</fullName>
    </submittedName>
</protein>
<dbReference type="AlphaFoldDB" id="A0A9P4GWR6"/>
<feature type="non-terminal residue" evidence="1">
    <location>
        <position position="1"/>
    </location>
</feature>
<dbReference type="InterPro" id="IPR027417">
    <property type="entry name" value="P-loop_NTPase"/>
</dbReference>
<keyword evidence="2" id="KW-1185">Reference proteome</keyword>
<gene>
    <name evidence="1" type="ORF">EK21DRAFT_82159</name>
</gene>